<evidence type="ECO:0000313" key="2">
    <source>
        <dbReference type="EMBL" id="GAU07618.1"/>
    </source>
</evidence>
<comment type="caution">
    <text evidence="2">The sequence shown here is derived from an EMBL/GenBank/DDBJ whole genome shotgun (WGS) entry which is preliminary data.</text>
</comment>
<evidence type="ECO:0000259" key="1">
    <source>
        <dbReference type="Pfam" id="PF23019"/>
    </source>
</evidence>
<reference evidence="3" key="1">
    <citation type="submission" date="2016-06" db="EMBL/GenBank/DDBJ databases">
        <title>Draft genome sequence of Desulfoplanes formicivorans strain Pf12B.</title>
        <authorList>
            <person name="Watanabe M."/>
            <person name="Kojima H."/>
            <person name="Fukui M."/>
        </authorList>
    </citation>
    <scope>NUCLEOTIDE SEQUENCE [LARGE SCALE GENOMIC DNA]</scope>
    <source>
        <strain evidence="3">Pf12B</strain>
    </source>
</reference>
<keyword evidence="3" id="KW-1185">Reference proteome</keyword>
<dbReference type="SUPFAM" id="SSF88713">
    <property type="entry name" value="Glycoside hydrolase/deacetylase"/>
    <property type="match status" value="1"/>
</dbReference>
<dbReference type="InterPro" id="IPR054297">
    <property type="entry name" value="DUF7033"/>
</dbReference>
<dbReference type="InterPro" id="IPR011330">
    <property type="entry name" value="Glyco_hydro/deAcase_b/a-brl"/>
</dbReference>
<name>A0A194AE60_9BACT</name>
<organism evidence="2 3">
    <name type="scientific">Desulfoplanes formicivorans</name>
    <dbReference type="NCBI Taxonomy" id="1592317"/>
    <lineage>
        <taxon>Bacteria</taxon>
        <taxon>Pseudomonadati</taxon>
        <taxon>Thermodesulfobacteriota</taxon>
        <taxon>Desulfovibrionia</taxon>
        <taxon>Desulfovibrionales</taxon>
        <taxon>Desulfoplanaceae</taxon>
        <taxon>Desulfoplanes</taxon>
    </lineage>
</organism>
<dbReference type="CDD" id="cd10931">
    <property type="entry name" value="CE4_u7"/>
    <property type="match status" value="1"/>
</dbReference>
<protein>
    <recommendedName>
        <fullName evidence="1">DUF7033 domain-containing protein</fullName>
    </recommendedName>
</protein>
<proteinExistence type="predicted"/>
<dbReference type="OrthoDB" id="5573484at2"/>
<dbReference type="EMBL" id="BDFE01000004">
    <property type="protein sequence ID" value="GAU07618.1"/>
    <property type="molecule type" value="Genomic_DNA"/>
</dbReference>
<dbReference type="Pfam" id="PF23019">
    <property type="entry name" value="DUF7033"/>
    <property type="match status" value="1"/>
</dbReference>
<dbReference type="Proteomes" id="UP000095200">
    <property type="component" value="Unassembled WGS sequence"/>
</dbReference>
<dbReference type="AlphaFoldDB" id="A0A194AE60"/>
<dbReference type="RefSeq" id="WP_069857105.1">
    <property type="nucleotide sequence ID" value="NZ_BDFE01000004.1"/>
</dbReference>
<accession>A0A194AE60</accession>
<dbReference type="Gene3D" id="3.20.20.370">
    <property type="entry name" value="Glycoside hydrolase/deacetylase"/>
    <property type="match status" value="1"/>
</dbReference>
<dbReference type="GO" id="GO:0005975">
    <property type="term" value="P:carbohydrate metabolic process"/>
    <property type="evidence" value="ECO:0007669"/>
    <property type="project" value="InterPro"/>
</dbReference>
<dbReference type="STRING" id="1592317.DPF_0308"/>
<evidence type="ECO:0000313" key="3">
    <source>
        <dbReference type="Proteomes" id="UP000095200"/>
    </source>
</evidence>
<feature type="domain" description="DUF7033" evidence="1">
    <location>
        <begin position="120"/>
        <end position="208"/>
    </location>
</feature>
<gene>
    <name evidence="2" type="ORF">DPF_0308</name>
</gene>
<sequence length="458" mass="53511">MITIFSSPTCQPEREYICHVLFKEFLGLEYRITFSDQHFWTIQESNGYALILPDHLFQVPQNKWLTPDSLPSQPLQIWDTSAAGIHCPLVSPKIPIIYGDLEFPSKFPFLNPKPEKHYILPIDILGSAFFMLTRYEEVVKTDRDEHGRFPATASLAFQEGFLDRPIVNEYLEILWFYLKKITKNEKRKTKKFAVIPTHDVDVPYRYRFVPPWKIAKTLAGDLVKRKSPRLFCENVWNIVTSKKDPYDNFDLIMDISERAGLASSFYFMAGGKTRFDSPYPLDHPALQDIIQSIHDRGHHVGFHPSYAAGLDKRIWKEEMSTLRRAAGDIPLVGGREHYLRFKTPETWRYWAESEMPYDSTLSFADMAGFRCGVCYPFPVFDVEKRQLLDLMERPLIMMECTVIDERYMNLGATEAAEKYMQVLKERCMIFNGEYVVLWHNTRFVDDEEIGLYKELIEA</sequence>